<dbReference type="InterPro" id="IPR005163">
    <property type="entry name" value="Tri_helical_YiiM-like"/>
</dbReference>
<sequence>IMYLDKKDAAGMRRLLALEELSGSWRETIGSRLAALEAAQD</sequence>
<protein>
    <submittedName>
        <fullName evidence="2">MOSC domain-containing protein</fullName>
    </submittedName>
</protein>
<evidence type="ECO:0000313" key="3">
    <source>
        <dbReference type="Proteomes" id="UP001519887"/>
    </source>
</evidence>
<feature type="non-terminal residue" evidence="2">
    <location>
        <position position="1"/>
    </location>
</feature>
<evidence type="ECO:0000259" key="1">
    <source>
        <dbReference type="Pfam" id="PF03475"/>
    </source>
</evidence>
<comment type="caution">
    <text evidence="2">The sequence shown here is derived from an EMBL/GenBank/DDBJ whole genome shotgun (WGS) entry which is preliminary data.</text>
</comment>
<name>A0ABS7CJ17_9BACL</name>
<accession>A0ABS7CJ17</accession>
<gene>
    <name evidence="2" type="ORF">K0U00_42705</name>
</gene>
<reference evidence="2 3" key="1">
    <citation type="submission" date="2021-07" db="EMBL/GenBank/DDBJ databases">
        <title>Paenibacillus radiodurans sp. nov., isolated from the southeastern edge of Tengger Desert.</title>
        <authorList>
            <person name="Zhang G."/>
        </authorList>
    </citation>
    <scope>NUCLEOTIDE SEQUENCE [LARGE SCALE GENOMIC DNA]</scope>
    <source>
        <strain evidence="2 3">CCM 7311</strain>
    </source>
</reference>
<proteinExistence type="predicted"/>
<keyword evidence="3" id="KW-1185">Reference proteome</keyword>
<dbReference type="Pfam" id="PF03475">
    <property type="entry name" value="YiiM_3-alpha"/>
    <property type="match status" value="1"/>
</dbReference>
<dbReference type="EMBL" id="JAHZIK010002468">
    <property type="protein sequence ID" value="MBW7460797.1"/>
    <property type="molecule type" value="Genomic_DNA"/>
</dbReference>
<feature type="domain" description="YiiM-like triple helical" evidence="1">
    <location>
        <begin position="1"/>
        <end position="34"/>
    </location>
</feature>
<organism evidence="2 3">
    <name type="scientific">Paenibacillus sepulcri</name>
    <dbReference type="NCBI Taxonomy" id="359917"/>
    <lineage>
        <taxon>Bacteria</taxon>
        <taxon>Bacillati</taxon>
        <taxon>Bacillota</taxon>
        <taxon>Bacilli</taxon>
        <taxon>Bacillales</taxon>
        <taxon>Paenibacillaceae</taxon>
        <taxon>Paenibacillus</taxon>
    </lineage>
</organism>
<dbReference type="Proteomes" id="UP001519887">
    <property type="component" value="Unassembled WGS sequence"/>
</dbReference>
<evidence type="ECO:0000313" key="2">
    <source>
        <dbReference type="EMBL" id="MBW7460797.1"/>
    </source>
</evidence>